<evidence type="ECO:0000313" key="2">
    <source>
        <dbReference type="WBParaSite" id="nRc.2.0.1.t45820-RA"/>
    </source>
</evidence>
<proteinExistence type="predicted"/>
<protein>
    <submittedName>
        <fullName evidence="2">Uncharacterized protein</fullName>
    </submittedName>
</protein>
<organism evidence="1 2">
    <name type="scientific">Romanomermis culicivorax</name>
    <name type="common">Nematode worm</name>
    <dbReference type="NCBI Taxonomy" id="13658"/>
    <lineage>
        <taxon>Eukaryota</taxon>
        <taxon>Metazoa</taxon>
        <taxon>Ecdysozoa</taxon>
        <taxon>Nematoda</taxon>
        <taxon>Enoplea</taxon>
        <taxon>Dorylaimia</taxon>
        <taxon>Mermithida</taxon>
        <taxon>Mermithoidea</taxon>
        <taxon>Mermithidae</taxon>
        <taxon>Romanomermis</taxon>
    </lineage>
</organism>
<accession>A0A915L403</accession>
<name>A0A915L403_ROMCU</name>
<reference evidence="2" key="1">
    <citation type="submission" date="2022-11" db="UniProtKB">
        <authorList>
            <consortium name="WormBaseParasite"/>
        </authorList>
    </citation>
    <scope>IDENTIFICATION</scope>
</reference>
<dbReference type="Proteomes" id="UP000887565">
    <property type="component" value="Unplaced"/>
</dbReference>
<sequence>MEIKKKFCYIQWDNAQQYEHSGYNYSKKQAKNFGLDSYSDEKISALWTMSRLTNDYSKIVITDS</sequence>
<keyword evidence="1" id="KW-1185">Reference proteome</keyword>
<dbReference type="WBParaSite" id="nRc.2.0.1.t45820-RA">
    <property type="protein sequence ID" value="nRc.2.0.1.t45820-RA"/>
    <property type="gene ID" value="nRc.2.0.1.g45820"/>
</dbReference>
<dbReference type="AlphaFoldDB" id="A0A915L403"/>
<evidence type="ECO:0000313" key="1">
    <source>
        <dbReference type="Proteomes" id="UP000887565"/>
    </source>
</evidence>